<organism evidence="1 2">
    <name type="scientific">Roseinatronobacter alkalisoli</name>
    <dbReference type="NCBI Taxonomy" id="3028235"/>
    <lineage>
        <taxon>Bacteria</taxon>
        <taxon>Pseudomonadati</taxon>
        <taxon>Pseudomonadota</taxon>
        <taxon>Alphaproteobacteria</taxon>
        <taxon>Rhodobacterales</taxon>
        <taxon>Paracoccaceae</taxon>
        <taxon>Roseinatronobacter</taxon>
    </lineage>
</organism>
<dbReference type="Pfam" id="PF06748">
    <property type="entry name" value="DUF1217"/>
    <property type="match status" value="1"/>
</dbReference>
<name>A0ABT5T9D5_9RHOB</name>
<comment type="caution">
    <text evidence="1">The sequence shown here is derived from an EMBL/GenBank/DDBJ whole genome shotgun (WGS) entry which is preliminary data.</text>
</comment>
<dbReference type="Gene3D" id="1.10.3700.10">
    <property type="entry name" value="AGR C 984p-like"/>
    <property type="match status" value="1"/>
</dbReference>
<sequence length="263" mass="29295">MSFQPVIPIGGLAGWAFLNKTRERQEASFTAAPAVKNDLAHFRQNFAAISSTEDLVKDRRSFRVILSAYGLEDDINSGAFIRKIIDDGVDDRKALANRLTDRRYKALAQDLGFLTAGSKTVAPGDLKERIAAQFQSRSFERAVGAQNQDMRMALALQRELPDLVQGYASDNAQWFAVLGNAPMRKVMETALGLPKEFGALDVDQQVVRLKSSVSRRFNVSNLQALSEPENMDKLIKRFLVMSQIREMQVSMSPASVALTLLRR</sequence>
<dbReference type="RefSeq" id="WP_274352408.1">
    <property type="nucleotide sequence ID" value="NZ_JAQZSM010000009.1"/>
</dbReference>
<keyword evidence="2" id="KW-1185">Reference proteome</keyword>
<accession>A0ABT5T9D5</accession>
<dbReference type="InterPro" id="IPR010626">
    <property type="entry name" value="DUF1217"/>
</dbReference>
<dbReference type="InterPro" id="IPR023157">
    <property type="entry name" value="AGR-C-984p-like_sf"/>
</dbReference>
<evidence type="ECO:0000313" key="1">
    <source>
        <dbReference type="EMBL" id="MDD7971729.1"/>
    </source>
</evidence>
<reference evidence="1" key="1">
    <citation type="submission" date="2023-02" db="EMBL/GenBank/DDBJ databases">
        <title>Description of Roseinatronobacter alkalisoli sp. nov., an alkaliphilic bacerium isolated from soda soil.</title>
        <authorList>
            <person name="Wei W."/>
        </authorList>
    </citation>
    <scope>NUCLEOTIDE SEQUENCE</scope>
    <source>
        <strain evidence="1">HJB301</strain>
    </source>
</reference>
<dbReference type="Proteomes" id="UP001431784">
    <property type="component" value="Unassembled WGS sequence"/>
</dbReference>
<proteinExistence type="predicted"/>
<dbReference type="SUPFAM" id="SSF158837">
    <property type="entry name" value="AGR C 984p-like"/>
    <property type="match status" value="1"/>
</dbReference>
<dbReference type="EMBL" id="JAQZSM010000009">
    <property type="protein sequence ID" value="MDD7971729.1"/>
    <property type="molecule type" value="Genomic_DNA"/>
</dbReference>
<evidence type="ECO:0000313" key="2">
    <source>
        <dbReference type="Proteomes" id="UP001431784"/>
    </source>
</evidence>
<gene>
    <name evidence="1" type="ORF">PUT78_11510</name>
</gene>
<protein>
    <submittedName>
        <fullName evidence="1">DUF1217 domain-containing protein</fullName>
    </submittedName>
</protein>